<feature type="compositionally biased region" description="Polar residues" evidence="1">
    <location>
        <begin position="32"/>
        <end position="46"/>
    </location>
</feature>
<accession>A0A0E9PNP5</accession>
<feature type="region of interest" description="Disordered" evidence="1">
    <location>
        <begin position="32"/>
        <end position="52"/>
    </location>
</feature>
<name>A0A0E9PNP5_ANGAN</name>
<reference evidence="2" key="1">
    <citation type="submission" date="2014-11" db="EMBL/GenBank/DDBJ databases">
        <authorList>
            <person name="Amaro Gonzalez C."/>
        </authorList>
    </citation>
    <scope>NUCLEOTIDE SEQUENCE</scope>
</reference>
<dbReference type="AlphaFoldDB" id="A0A0E9PNP5"/>
<evidence type="ECO:0000313" key="2">
    <source>
        <dbReference type="EMBL" id="JAH05458.1"/>
    </source>
</evidence>
<protein>
    <submittedName>
        <fullName evidence="2">Uncharacterized protein</fullName>
    </submittedName>
</protein>
<reference evidence="2" key="2">
    <citation type="journal article" date="2015" name="Fish Shellfish Immunol.">
        <title>Early steps in the European eel (Anguilla anguilla)-Vibrio vulnificus interaction in the gills: Role of the RtxA13 toxin.</title>
        <authorList>
            <person name="Callol A."/>
            <person name="Pajuelo D."/>
            <person name="Ebbesson L."/>
            <person name="Teles M."/>
            <person name="MacKenzie S."/>
            <person name="Amaro C."/>
        </authorList>
    </citation>
    <scope>NUCLEOTIDE SEQUENCE</scope>
</reference>
<evidence type="ECO:0000256" key="1">
    <source>
        <dbReference type="SAM" id="MobiDB-lite"/>
    </source>
</evidence>
<dbReference type="EMBL" id="GBXM01103119">
    <property type="protein sequence ID" value="JAH05458.1"/>
    <property type="molecule type" value="Transcribed_RNA"/>
</dbReference>
<sequence>MLGIETVGKNNSELAPAWRPFHHLVTLVTQKTGLSNGSPSQNNTFPRSFLLF</sequence>
<proteinExistence type="predicted"/>
<organism evidence="2">
    <name type="scientific">Anguilla anguilla</name>
    <name type="common">European freshwater eel</name>
    <name type="synonym">Muraena anguilla</name>
    <dbReference type="NCBI Taxonomy" id="7936"/>
    <lineage>
        <taxon>Eukaryota</taxon>
        <taxon>Metazoa</taxon>
        <taxon>Chordata</taxon>
        <taxon>Craniata</taxon>
        <taxon>Vertebrata</taxon>
        <taxon>Euteleostomi</taxon>
        <taxon>Actinopterygii</taxon>
        <taxon>Neopterygii</taxon>
        <taxon>Teleostei</taxon>
        <taxon>Anguilliformes</taxon>
        <taxon>Anguillidae</taxon>
        <taxon>Anguilla</taxon>
    </lineage>
</organism>